<organism evidence="1 2">
    <name type="scientific">Arsenicicoccus bolidensis</name>
    <dbReference type="NCBI Taxonomy" id="229480"/>
    <lineage>
        <taxon>Bacteria</taxon>
        <taxon>Bacillati</taxon>
        <taxon>Actinomycetota</taxon>
        <taxon>Actinomycetes</taxon>
        <taxon>Micrococcales</taxon>
        <taxon>Intrasporangiaceae</taxon>
        <taxon>Arsenicicoccus</taxon>
    </lineage>
</organism>
<name>A0ABS9PXK9_9MICO</name>
<sequence length="60" mass="6737">MDERRVKVLDAVVRAWTENGSNPDYTAQQHESVRAAMPTLARALDELVMELKNGHRSSQG</sequence>
<comment type="caution">
    <text evidence="1">The sequence shown here is derived from an EMBL/GenBank/DDBJ whole genome shotgun (WGS) entry which is preliminary data.</text>
</comment>
<protein>
    <submittedName>
        <fullName evidence="1">Uncharacterized protein</fullName>
    </submittedName>
</protein>
<gene>
    <name evidence="1" type="ORF">MHL29_00370</name>
</gene>
<dbReference type="Proteomes" id="UP001521931">
    <property type="component" value="Unassembled WGS sequence"/>
</dbReference>
<accession>A0ABS9PXK9</accession>
<reference evidence="1 2" key="1">
    <citation type="submission" date="2022-02" db="EMBL/GenBank/DDBJ databases">
        <title>Uncovering new skin microbiome diversity through culturing and metagenomics.</title>
        <authorList>
            <person name="Conlan S."/>
            <person name="Deming C."/>
            <person name="Nisc Comparative Sequencing Program N."/>
            <person name="Segre J.A."/>
        </authorList>
    </citation>
    <scope>NUCLEOTIDE SEQUENCE [LARGE SCALE GENOMIC DNA]</scope>
    <source>
        <strain evidence="1 2">ACRQZ</strain>
    </source>
</reference>
<evidence type="ECO:0000313" key="2">
    <source>
        <dbReference type="Proteomes" id="UP001521931"/>
    </source>
</evidence>
<evidence type="ECO:0000313" key="1">
    <source>
        <dbReference type="EMBL" id="MCG7320355.1"/>
    </source>
</evidence>
<proteinExistence type="predicted"/>
<keyword evidence="2" id="KW-1185">Reference proteome</keyword>
<dbReference type="RefSeq" id="WP_019284942.1">
    <property type="nucleotide sequence ID" value="NZ_DAMCTM010000006.1"/>
</dbReference>
<dbReference type="EMBL" id="JAKRCV010000001">
    <property type="protein sequence ID" value="MCG7320355.1"/>
    <property type="molecule type" value="Genomic_DNA"/>
</dbReference>